<dbReference type="RefSeq" id="WP_166378727.1">
    <property type="nucleotide sequence ID" value="NZ_BAAATT010000005.1"/>
</dbReference>
<accession>A0A8J3LDA6</accession>
<protein>
    <recommendedName>
        <fullName evidence="4">DUF883 domain-containing protein</fullName>
    </recommendedName>
</protein>
<evidence type="ECO:0000313" key="2">
    <source>
        <dbReference type="EMBL" id="GIG16505.1"/>
    </source>
</evidence>
<sequence>MVARTNDFQAAAKDAATRVGDAGATIAEKAVEVKQTLAATGQDLVGRAGSAKDATVEAAGAVAGRAGALAHDVAEQLPRTSQEWEALGTSVRDRIRANPAPWAIGAGLVVAVWLLGRRSSR</sequence>
<keyword evidence="3" id="KW-1185">Reference proteome</keyword>
<dbReference type="Proteomes" id="UP000660339">
    <property type="component" value="Unassembled WGS sequence"/>
</dbReference>
<comment type="caution">
    <text evidence="2">The sequence shown here is derived from an EMBL/GenBank/DDBJ whole genome shotgun (WGS) entry which is preliminary data.</text>
</comment>
<evidence type="ECO:0000313" key="3">
    <source>
        <dbReference type="Proteomes" id="UP000660339"/>
    </source>
</evidence>
<reference evidence="2" key="1">
    <citation type="submission" date="2021-01" db="EMBL/GenBank/DDBJ databases">
        <title>Whole genome shotgun sequence of Catellatospora methionotrophica NBRC 14553.</title>
        <authorList>
            <person name="Komaki H."/>
            <person name="Tamura T."/>
        </authorList>
    </citation>
    <scope>NUCLEOTIDE SEQUENCE</scope>
    <source>
        <strain evidence="2">NBRC 14553</strain>
    </source>
</reference>
<keyword evidence="1" id="KW-0812">Transmembrane</keyword>
<dbReference type="EMBL" id="BONJ01000028">
    <property type="protein sequence ID" value="GIG16505.1"/>
    <property type="molecule type" value="Genomic_DNA"/>
</dbReference>
<evidence type="ECO:0008006" key="4">
    <source>
        <dbReference type="Google" id="ProtNLM"/>
    </source>
</evidence>
<keyword evidence="1" id="KW-0472">Membrane</keyword>
<organism evidence="2 3">
    <name type="scientific">Catellatospora methionotrophica</name>
    <dbReference type="NCBI Taxonomy" id="121620"/>
    <lineage>
        <taxon>Bacteria</taxon>
        <taxon>Bacillati</taxon>
        <taxon>Actinomycetota</taxon>
        <taxon>Actinomycetes</taxon>
        <taxon>Micromonosporales</taxon>
        <taxon>Micromonosporaceae</taxon>
        <taxon>Catellatospora</taxon>
    </lineage>
</organism>
<name>A0A8J3LDA6_9ACTN</name>
<gene>
    <name evidence="2" type="ORF">Cme02nite_48370</name>
</gene>
<keyword evidence="1" id="KW-1133">Transmembrane helix</keyword>
<proteinExistence type="predicted"/>
<evidence type="ECO:0000256" key="1">
    <source>
        <dbReference type="SAM" id="Phobius"/>
    </source>
</evidence>
<dbReference type="AlphaFoldDB" id="A0A8J3LDA6"/>
<feature type="transmembrane region" description="Helical" evidence="1">
    <location>
        <begin position="99"/>
        <end position="116"/>
    </location>
</feature>